<dbReference type="InterPro" id="IPR012337">
    <property type="entry name" value="RNaseH-like_sf"/>
</dbReference>
<feature type="compositionally biased region" description="Polar residues" evidence="1">
    <location>
        <begin position="449"/>
        <end position="470"/>
    </location>
</feature>
<evidence type="ECO:0000313" key="3">
    <source>
        <dbReference type="EMBL" id="KAG1552976.1"/>
    </source>
</evidence>
<dbReference type="Proteomes" id="UP000717996">
    <property type="component" value="Unassembled WGS sequence"/>
</dbReference>
<organism evidence="3 4">
    <name type="scientific">Rhizopus oryzae</name>
    <name type="common">Mucormycosis agent</name>
    <name type="synonym">Rhizopus arrhizus var. delemar</name>
    <dbReference type="NCBI Taxonomy" id="64495"/>
    <lineage>
        <taxon>Eukaryota</taxon>
        <taxon>Fungi</taxon>
        <taxon>Fungi incertae sedis</taxon>
        <taxon>Mucoromycota</taxon>
        <taxon>Mucoromycotina</taxon>
        <taxon>Mucoromycetes</taxon>
        <taxon>Mucorales</taxon>
        <taxon>Mucorineae</taxon>
        <taxon>Rhizopodaceae</taxon>
        <taxon>Rhizopus</taxon>
    </lineage>
</organism>
<sequence length="946" mass="107294">MELQTTIEQYWKNTICASEAVLGLLSAFEDQENDLINDTIKPLRKLVEKGRDFESLKSFNTKTPKSFNNNHKHYELEPNWTKENDRTICVSLGNQKCITAIAITTEAQLEAIIPEIYKSQYIAIDCEFLGIKKELPVLKLLQIAVSKEKGYAIQVDLVGVQAITRHLKPVLENDDVNLIGWAYRGDAMAIECFIKDIELGSVLDLQAKLKPVAVEELSLNSAMARYASDWEGLEAFMTIKQFRDTFSFSTYDCIWTKDPLPAKALVYSVFDVVCLVALYEATLTYPTLTEHYWPYTVTQGSNRKALDRWHRQRAIGRNSSPSQQSLMSATKSPPHTPGSSRILSFSSGNSSSKNSTPIAANATLANSTDTTDDLYDDNDPQFRQDLQEAIKRSKQEYMSSAAKQDKASQDNLNWFEEEEKDMELCDSGDDWRKELNEKKSEIHFGEPSKTVSDSTVPVKSDSWDNNNTFEDANPDDLSWTKPWPYERRTDSPRSPRGNSYKPAFRQNTPRAPRSVHSPKPAFTSPRNNHTRPAIPNQNLSHFQSKPSRDRYRADLRNRVTVGDQSGEFTWGPVNKDELAEESWSHFAKESETLWDKGIDADLKDIEKISPVTSPANMVTATKMTVTTETDTTSAASTPPYQANKKFNTTAKTWDDPQNIPSDDWETVDERPRTMEMPMNQIPIRSRFSGPTVNNIFDDDDADEDDEDDEDTQGPAKRTEEESTTWADDAYLEDTPNSLSMHVINAPNQLDMVHIPSEPFLAAITYHVTSLDKNDAKPTVLVKALQIFIATETTGESYTIVLDQACLLKNRDKLAATKVGYLLTDPKVKRLVWFMNYIRDSLNDRLGFSLGPSIDVSYIAIADQGQQLTFHQAVDIYLKHWPDYERYCETKRVKEKASHKSFGYAPWDEKKLRSHELEYSAFGGLALYKLYKSPKSIDLADESDFVV</sequence>
<dbReference type="Pfam" id="PF01612">
    <property type="entry name" value="DNA_pol_A_exo1"/>
    <property type="match status" value="1"/>
</dbReference>
<dbReference type="InterPro" id="IPR036397">
    <property type="entry name" value="RNaseH_sf"/>
</dbReference>
<evidence type="ECO:0000313" key="4">
    <source>
        <dbReference type="Proteomes" id="UP000717996"/>
    </source>
</evidence>
<feature type="compositionally biased region" description="Low complexity" evidence="1">
    <location>
        <begin position="339"/>
        <end position="355"/>
    </location>
</feature>
<feature type="compositionally biased region" description="Acidic residues" evidence="1">
    <location>
        <begin position="696"/>
        <end position="711"/>
    </location>
</feature>
<dbReference type="OrthoDB" id="26838at2759"/>
<dbReference type="GO" id="GO:0003676">
    <property type="term" value="F:nucleic acid binding"/>
    <property type="evidence" value="ECO:0007669"/>
    <property type="project" value="InterPro"/>
</dbReference>
<feature type="compositionally biased region" description="Acidic residues" evidence="1">
    <location>
        <begin position="370"/>
        <end position="379"/>
    </location>
</feature>
<dbReference type="GO" id="GO:0008408">
    <property type="term" value="F:3'-5' exonuclease activity"/>
    <property type="evidence" value="ECO:0007669"/>
    <property type="project" value="InterPro"/>
</dbReference>
<gene>
    <name evidence="3" type="ORF">G6F51_000883</name>
</gene>
<feature type="compositionally biased region" description="Polar residues" evidence="1">
    <location>
        <begin position="535"/>
        <end position="545"/>
    </location>
</feature>
<evidence type="ECO:0000259" key="2">
    <source>
        <dbReference type="Pfam" id="PF01612"/>
    </source>
</evidence>
<feature type="region of interest" description="Disordered" evidence="1">
    <location>
        <begin position="443"/>
        <end position="548"/>
    </location>
</feature>
<accession>A0A9P6YN53</accession>
<dbReference type="PANTHER" id="PTHR43040:SF1">
    <property type="entry name" value="RIBONUCLEASE D"/>
    <property type="match status" value="1"/>
</dbReference>
<protein>
    <recommendedName>
        <fullName evidence="2">3'-5' exonuclease domain-containing protein</fullName>
    </recommendedName>
</protein>
<evidence type="ECO:0000256" key="1">
    <source>
        <dbReference type="SAM" id="MobiDB-lite"/>
    </source>
</evidence>
<dbReference type="Gene3D" id="3.30.420.10">
    <property type="entry name" value="Ribonuclease H-like superfamily/Ribonuclease H"/>
    <property type="match status" value="1"/>
</dbReference>
<feature type="domain" description="3'-5' exonuclease" evidence="2">
    <location>
        <begin position="102"/>
        <end position="280"/>
    </location>
</feature>
<dbReference type="SUPFAM" id="SSF53098">
    <property type="entry name" value="Ribonuclease H-like"/>
    <property type="match status" value="1"/>
</dbReference>
<reference evidence="3" key="1">
    <citation type="journal article" date="2020" name="Microb. Genom.">
        <title>Genetic diversity of clinical and environmental Mucorales isolates obtained from an investigation of mucormycosis cases among solid organ transplant recipients.</title>
        <authorList>
            <person name="Nguyen M.H."/>
            <person name="Kaul D."/>
            <person name="Muto C."/>
            <person name="Cheng S.J."/>
            <person name="Richter R.A."/>
            <person name="Bruno V.M."/>
            <person name="Liu G."/>
            <person name="Beyhan S."/>
            <person name="Sundermann A.J."/>
            <person name="Mounaud S."/>
            <person name="Pasculle A.W."/>
            <person name="Nierman W.C."/>
            <person name="Driscoll E."/>
            <person name="Cumbie R."/>
            <person name="Clancy C.J."/>
            <person name="Dupont C.L."/>
        </authorList>
    </citation>
    <scope>NUCLEOTIDE SEQUENCE</scope>
    <source>
        <strain evidence="3">GL16</strain>
    </source>
</reference>
<dbReference type="InterPro" id="IPR002562">
    <property type="entry name" value="3'-5'_exonuclease_dom"/>
</dbReference>
<feature type="region of interest" description="Disordered" evidence="1">
    <location>
        <begin position="315"/>
        <end position="380"/>
    </location>
</feature>
<comment type="caution">
    <text evidence="3">The sequence shown here is derived from an EMBL/GenBank/DDBJ whole genome shotgun (WGS) entry which is preliminary data.</text>
</comment>
<dbReference type="PANTHER" id="PTHR43040">
    <property type="entry name" value="RIBONUCLEASE D"/>
    <property type="match status" value="1"/>
</dbReference>
<feature type="region of interest" description="Disordered" evidence="1">
    <location>
        <begin position="683"/>
        <end position="724"/>
    </location>
</feature>
<proteinExistence type="predicted"/>
<feature type="compositionally biased region" description="Basic and acidic residues" evidence="1">
    <location>
        <begin position="484"/>
        <end position="493"/>
    </location>
</feature>
<dbReference type="GO" id="GO:0006139">
    <property type="term" value="P:nucleobase-containing compound metabolic process"/>
    <property type="evidence" value="ECO:0007669"/>
    <property type="project" value="InterPro"/>
</dbReference>
<dbReference type="AlphaFoldDB" id="A0A9P6YN53"/>
<dbReference type="EMBL" id="JAANIT010000058">
    <property type="protein sequence ID" value="KAG1552976.1"/>
    <property type="molecule type" value="Genomic_DNA"/>
</dbReference>
<name>A0A9P6YN53_RHIOR</name>
<feature type="compositionally biased region" description="Polar residues" evidence="1">
    <location>
        <begin position="317"/>
        <end position="333"/>
    </location>
</feature>